<dbReference type="EMBL" id="CAJPWZ010002893">
    <property type="protein sequence ID" value="CAG2247231.1"/>
    <property type="molecule type" value="Genomic_DNA"/>
</dbReference>
<dbReference type="Proteomes" id="UP000683360">
    <property type="component" value="Unassembled WGS sequence"/>
</dbReference>
<reference evidence="1" key="1">
    <citation type="submission" date="2021-03" db="EMBL/GenBank/DDBJ databases">
        <authorList>
            <person name="Bekaert M."/>
        </authorList>
    </citation>
    <scope>NUCLEOTIDE SEQUENCE</scope>
</reference>
<dbReference type="AlphaFoldDB" id="A0A8S3V0X3"/>
<organism evidence="1 2">
    <name type="scientific">Mytilus edulis</name>
    <name type="common">Blue mussel</name>
    <dbReference type="NCBI Taxonomy" id="6550"/>
    <lineage>
        <taxon>Eukaryota</taxon>
        <taxon>Metazoa</taxon>
        <taxon>Spiralia</taxon>
        <taxon>Lophotrochozoa</taxon>
        <taxon>Mollusca</taxon>
        <taxon>Bivalvia</taxon>
        <taxon>Autobranchia</taxon>
        <taxon>Pteriomorphia</taxon>
        <taxon>Mytilida</taxon>
        <taxon>Mytiloidea</taxon>
        <taxon>Mytilidae</taxon>
        <taxon>Mytilinae</taxon>
        <taxon>Mytilus</taxon>
    </lineage>
</organism>
<gene>
    <name evidence="1" type="ORF">MEDL_59161</name>
</gene>
<evidence type="ECO:0000313" key="1">
    <source>
        <dbReference type="EMBL" id="CAG2247231.1"/>
    </source>
</evidence>
<name>A0A8S3V0X3_MYTED</name>
<accession>A0A8S3V0X3</accession>
<keyword evidence="2" id="KW-1185">Reference proteome</keyword>
<protein>
    <submittedName>
        <fullName evidence="1">Uncharacterized protein</fullName>
    </submittedName>
</protein>
<evidence type="ECO:0000313" key="2">
    <source>
        <dbReference type="Proteomes" id="UP000683360"/>
    </source>
</evidence>
<comment type="caution">
    <text evidence="1">The sequence shown here is derived from an EMBL/GenBank/DDBJ whole genome shotgun (WGS) entry which is preliminary data.</text>
</comment>
<sequence>MKQHIDFTEKRVLSELRNAFESYQTSLRERKTNIKMYELKSLLYTLISIEFNLNHIFNSSSEMKLYSSKFDKNSLSSKTGLSPNFQSFQLEICSFQTDLSEDSDIEWFDAEDIKKDDLIESSSDEVTDQIDQYPISFRLKQDIKLVKKIVSISEKDAWIISSRKLLKIVNHSLQDDVYAEIVDDIRILKDCCVLVLRSDDSFVRDYVLVDG</sequence>
<proteinExistence type="predicted"/>